<dbReference type="EMBL" id="CP104205">
    <property type="protein sequence ID" value="UWX56465.1"/>
    <property type="molecule type" value="Genomic_DNA"/>
</dbReference>
<evidence type="ECO:0000256" key="1">
    <source>
        <dbReference type="ARBA" id="ARBA00022679"/>
    </source>
</evidence>
<dbReference type="GO" id="GO:0032259">
    <property type="term" value="P:methylation"/>
    <property type="evidence" value="ECO:0007669"/>
    <property type="project" value="UniProtKB-KW"/>
</dbReference>
<gene>
    <name evidence="3" type="ORF">NYZ99_09905</name>
</gene>
<keyword evidence="1" id="KW-0808">Transferase</keyword>
<dbReference type="SUPFAM" id="SSF53335">
    <property type="entry name" value="S-adenosyl-L-methionine-dependent methyltransferases"/>
    <property type="match status" value="1"/>
</dbReference>
<proteinExistence type="predicted"/>
<dbReference type="PANTHER" id="PTHR43861">
    <property type="entry name" value="TRANS-ACONITATE 2-METHYLTRANSFERASE-RELATED"/>
    <property type="match status" value="1"/>
</dbReference>
<dbReference type="CDD" id="cd02440">
    <property type="entry name" value="AdoMet_MTases"/>
    <property type="match status" value="1"/>
</dbReference>
<evidence type="ECO:0000313" key="3">
    <source>
        <dbReference type="EMBL" id="UWX56465.1"/>
    </source>
</evidence>
<sequence length="232" mass="26821">MIDCTTVSTQKELMDTFQGTTKDLEALLADINRVNRLLGGIHITSEAIFRLIQENHKESYTILDVGCSDGDMLRKLALRAKKKNVHVNFIGLDLNEQALEIAGQKSKTFPEITYLNQDVFTLESMEVDIVITTLTLHHFNDTEIPIFLERFTKMAHLGVIINDLHRSPWAYYLFKAFSVIFIKTSTAKHDGLVSILRGFKKKELQIFSDLLPKKQNEITWRWAFRYSWIIKN</sequence>
<dbReference type="InterPro" id="IPR041698">
    <property type="entry name" value="Methyltransf_25"/>
</dbReference>
<accession>A0ABY5YEC2</accession>
<dbReference type="RefSeq" id="WP_260575101.1">
    <property type="nucleotide sequence ID" value="NZ_CP104205.1"/>
</dbReference>
<dbReference type="GO" id="GO:0008168">
    <property type="term" value="F:methyltransferase activity"/>
    <property type="evidence" value="ECO:0007669"/>
    <property type="project" value="UniProtKB-KW"/>
</dbReference>
<dbReference type="Proteomes" id="UP001059209">
    <property type="component" value="Chromosome"/>
</dbReference>
<feature type="domain" description="Methyltransferase" evidence="2">
    <location>
        <begin position="62"/>
        <end position="153"/>
    </location>
</feature>
<evidence type="ECO:0000313" key="4">
    <source>
        <dbReference type="Proteomes" id="UP001059209"/>
    </source>
</evidence>
<keyword evidence="4" id="KW-1185">Reference proteome</keyword>
<keyword evidence="3" id="KW-0489">Methyltransferase</keyword>
<name>A0ABY5YEC2_9FLAO</name>
<dbReference type="Pfam" id="PF13649">
    <property type="entry name" value="Methyltransf_25"/>
    <property type="match status" value="1"/>
</dbReference>
<protein>
    <submittedName>
        <fullName evidence="3">Methyltransferase domain-containing protein</fullName>
    </submittedName>
</protein>
<reference evidence="3" key="1">
    <citation type="submission" date="2022-09" db="EMBL/GenBank/DDBJ databases">
        <title>Maribacter litopenaei sp. nov., isolated from the intestinal tract of the Pacific White Shrimp, Litopenaeus vannamei.</title>
        <authorList>
            <person name="Kim S.Y."/>
            <person name="Hwang C.Y."/>
        </authorList>
    </citation>
    <scope>NUCLEOTIDE SEQUENCE</scope>
    <source>
        <strain evidence="3">HL-LV01</strain>
    </source>
</reference>
<organism evidence="3 4">
    <name type="scientific">Maribacter litopenaei</name>
    <dbReference type="NCBI Taxonomy" id="2976127"/>
    <lineage>
        <taxon>Bacteria</taxon>
        <taxon>Pseudomonadati</taxon>
        <taxon>Bacteroidota</taxon>
        <taxon>Flavobacteriia</taxon>
        <taxon>Flavobacteriales</taxon>
        <taxon>Flavobacteriaceae</taxon>
        <taxon>Maribacter</taxon>
    </lineage>
</organism>
<dbReference type="Gene3D" id="3.40.50.150">
    <property type="entry name" value="Vaccinia Virus protein VP39"/>
    <property type="match status" value="1"/>
</dbReference>
<evidence type="ECO:0000259" key="2">
    <source>
        <dbReference type="Pfam" id="PF13649"/>
    </source>
</evidence>
<dbReference type="InterPro" id="IPR029063">
    <property type="entry name" value="SAM-dependent_MTases_sf"/>
</dbReference>